<reference evidence="3" key="1">
    <citation type="submission" date="2016-12" db="EMBL/GenBank/DDBJ databases">
        <title>Comparative genomics of four Isosphaeraceae planctomycetes: a common pool of plasmids and glycoside hydrolase genes.</title>
        <authorList>
            <person name="Ivanova A."/>
        </authorList>
    </citation>
    <scope>NUCLEOTIDE SEQUENCE [LARGE SCALE GENOMIC DNA]</scope>
    <source>
        <strain evidence="3">PX4</strain>
    </source>
</reference>
<gene>
    <name evidence="2" type="ORF">BSF38_02784</name>
</gene>
<dbReference type="AlphaFoldDB" id="A0A1U7CQR4"/>
<evidence type="ECO:0000313" key="2">
    <source>
        <dbReference type="EMBL" id="APW61272.1"/>
    </source>
</evidence>
<sequence>MNESEVPVLPLLLGSLILVYFGIEVNRQRNKLRKLFNVFDREESQIASLLETWVDSGELTAYKPAHHGG</sequence>
<name>A0A1U7CQR4_9BACT</name>
<keyword evidence="1" id="KW-0812">Transmembrane</keyword>
<organism evidence="2 3">
    <name type="scientific">Paludisphaera borealis</name>
    <dbReference type="NCBI Taxonomy" id="1387353"/>
    <lineage>
        <taxon>Bacteria</taxon>
        <taxon>Pseudomonadati</taxon>
        <taxon>Planctomycetota</taxon>
        <taxon>Planctomycetia</taxon>
        <taxon>Isosphaerales</taxon>
        <taxon>Isosphaeraceae</taxon>
        <taxon>Paludisphaera</taxon>
    </lineage>
</organism>
<keyword evidence="3" id="KW-1185">Reference proteome</keyword>
<evidence type="ECO:0000256" key="1">
    <source>
        <dbReference type="SAM" id="Phobius"/>
    </source>
</evidence>
<protein>
    <submittedName>
        <fullName evidence="2">Uncharacterized protein</fullName>
    </submittedName>
</protein>
<accession>A0A1U7CQR4</accession>
<dbReference type="EMBL" id="CP019082">
    <property type="protein sequence ID" value="APW61272.1"/>
    <property type="molecule type" value="Genomic_DNA"/>
</dbReference>
<keyword evidence="1" id="KW-0472">Membrane</keyword>
<dbReference type="STRING" id="1387353.BSF38_02784"/>
<dbReference type="RefSeq" id="WP_076346500.1">
    <property type="nucleotide sequence ID" value="NZ_CP019082.1"/>
</dbReference>
<feature type="transmembrane region" description="Helical" evidence="1">
    <location>
        <begin position="6"/>
        <end position="23"/>
    </location>
</feature>
<keyword evidence="1" id="KW-1133">Transmembrane helix</keyword>
<dbReference type="Proteomes" id="UP000186309">
    <property type="component" value="Chromosome"/>
</dbReference>
<evidence type="ECO:0000313" key="3">
    <source>
        <dbReference type="Proteomes" id="UP000186309"/>
    </source>
</evidence>
<dbReference type="KEGG" id="pbor:BSF38_02784"/>
<proteinExistence type="predicted"/>
<dbReference type="OrthoDB" id="5570073at2"/>